<reference evidence="2 3" key="1">
    <citation type="submission" date="2023-03" db="EMBL/GenBank/DDBJ databases">
        <title>NovoSphingobium album sp. nov. isolated from polycyclic aromatic hydrocarbons- and heavy-metal polluted soil.</title>
        <authorList>
            <person name="Liu Z."/>
            <person name="Wang K."/>
        </authorList>
    </citation>
    <scope>NUCLEOTIDE SEQUENCE [LARGE SCALE GENOMIC DNA]</scope>
    <source>
        <strain evidence="2 3">H3SJ31-1</strain>
    </source>
</reference>
<protein>
    <submittedName>
        <fullName evidence="2">Uncharacterized protein</fullName>
    </submittedName>
</protein>
<feature type="chain" id="PRO_5047412766" evidence="1">
    <location>
        <begin position="26"/>
        <end position="251"/>
    </location>
</feature>
<evidence type="ECO:0000313" key="2">
    <source>
        <dbReference type="EMBL" id="MDE8651663.1"/>
    </source>
</evidence>
<comment type="caution">
    <text evidence="2">The sequence shown here is derived from an EMBL/GenBank/DDBJ whole genome shotgun (WGS) entry which is preliminary data.</text>
</comment>
<dbReference type="EMBL" id="JARESE010000020">
    <property type="protein sequence ID" value="MDE8651663.1"/>
    <property type="molecule type" value="Genomic_DNA"/>
</dbReference>
<proteinExistence type="predicted"/>
<feature type="signal peptide" evidence="1">
    <location>
        <begin position="1"/>
        <end position="25"/>
    </location>
</feature>
<organism evidence="2 3">
    <name type="scientific">Novosphingobium album</name>
    <name type="common">ex Liu et al. 2023</name>
    <dbReference type="NCBI Taxonomy" id="3031130"/>
    <lineage>
        <taxon>Bacteria</taxon>
        <taxon>Pseudomonadati</taxon>
        <taxon>Pseudomonadota</taxon>
        <taxon>Alphaproteobacteria</taxon>
        <taxon>Sphingomonadales</taxon>
        <taxon>Sphingomonadaceae</taxon>
        <taxon>Novosphingobium</taxon>
    </lineage>
</organism>
<name>A0ABT5WNQ7_9SPHN</name>
<gene>
    <name evidence="2" type="ORF">PYV00_08010</name>
</gene>
<accession>A0ABT5WNQ7</accession>
<dbReference type="Proteomes" id="UP001216253">
    <property type="component" value="Unassembled WGS sequence"/>
</dbReference>
<keyword evidence="3" id="KW-1185">Reference proteome</keyword>
<evidence type="ECO:0000256" key="1">
    <source>
        <dbReference type="SAM" id="SignalP"/>
    </source>
</evidence>
<dbReference type="RefSeq" id="WP_275227764.1">
    <property type="nucleotide sequence ID" value="NZ_JARESE010000020.1"/>
</dbReference>
<keyword evidence="1" id="KW-0732">Signal</keyword>
<sequence length="251" mass="25996">MLMPMFWDRKPARLAAMLAVAGALAAPVAALAGIVVASSGPSAGEYPVGRKLEDAARISLKAGDAVTILDSRGTRVLRGPATLTVGSTGGPSRISVFNTLTRRASASRVRTGAVRGAESEIGKVINPSLWNLDASRAGTMCLLDRTQVQVWRPEWKSAAVYRIASGDGAAQATVTFKARETVGNWDVTMLPISDGAAFTIAGPGDAPARRVTFALLDQAPGSPEDLAAALIAKGCTAQLDLLSETLASPKN</sequence>
<evidence type="ECO:0000313" key="3">
    <source>
        <dbReference type="Proteomes" id="UP001216253"/>
    </source>
</evidence>